<keyword evidence="17" id="KW-1208">Phospholipid metabolism</keyword>
<evidence type="ECO:0000256" key="21">
    <source>
        <dbReference type="ARBA" id="ARBA00032396"/>
    </source>
</evidence>
<comment type="pathway">
    <text evidence="3">Phospholipid metabolism; CDP-diacylglycerol biosynthesis; CDP-diacylglycerol from sn-glycerol 3-phosphate: step 3/3.</text>
</comment>
<dbReference type="PANTHER" id="PTHR46382:SF1">
    <property type="entry name" value="PHOSPHATIDATE CYTIDYLYLTRANSFERASE"/>
    <property type="match status" value="1"/>
</dbReference>
<sequence>MLKARVATALLLLAGLLAMLFLSPFMGWMLFAVLVAGIGAWEWGGLLRMGVSGRRVYALISAVLCAALGWIVLDISTGAVRQATLLIAIFSLAAVFWLMVVPFWLRAKWPSAARIPGVLAGFVVLIPACLALMQLRSFAPLFLLAVMASIWVADISAYACGRAFGRHKLAPMISPGKTWEGVAGAVAGVLLYGAAVACAAGRLPASSAGWAVFSLALLVLTAVSILGDLFESLVKRQAGVKDSGALLPGHGGALDRIDSLTSTLPLVGLAVLVWDGRPA</sequence>
<feature type="transmembrane region" description="Helical" evidence="24">
    <location>
        <begin position="209"/>
        <end position="230"/>
    </location>
</feature>
<dbReference type="GO" id="GO:0004605">
    <property type="term" value="F:phosphatidate cytidylyltransferase activity"/>
    <property type="evidence" value="ECO:0007669"/>
    <property type="project" value="UniProtKB-EC"/>
</dbReference>
<keyword evidence="9" id="KW-0444">Lipid biosynthesis</keyword>
<dbReference type="Pfam" id="PF01148">
    <property type="entry name" value="CTP_transf_1"/>
    <property type="match status" value="1"/>
</dbReference>
<comment type="subcellular location">
    <subcellularLocation>
        <location evidence="2">Cell membrane</location>
        <topology evidence="2">Multi-pass membrane protein</topology>
    </subcellularLocation>
</comment>
<dbReference type="PANTHER" id="PTHR46382">
    <property type="entry name" value="PHOSPHATIDATE CYTIDYLYLTRANSFERASE"/>
    <property type="match status" value="1"/>
</dbReference>
<dbReference type="EC" id="2.7.7.41" evidence="6"/>
<evidence type="ECO:0000256" key="14">
    <source>
        <dbReference type="ARBA" id="ARBA00023098"/>
    </source>
</evidence>
<keyword evidence="13 24" id="KW-1133">Transmembrane helix</keyword>
<dbReference type="Proteomes" id="UP000662914">
    <property type="component" value="Chromosome"/>
</dbReference>
<organism evidence="25 26">
    <name type="scientific">Candidatus Desulfobacillus denitrificans</name>
    <dbReference type="NCBI Taxonomy" id="2608985"/>
    <lineage>
        <taxon>Bacteria</taxon>
        <taxon>Pseudomonadati</taxon>
        <taxon>Pseudomonadota</taxon>
        <taxon>Betaproteobacteria</taxon>
        <taxon>Candidatus Desulfobacillus</taxon>
    </lineage>
</organism>
<evidence type="ECO:0000256" key="24">
    <source>
        <dbReference type="SAM" id="Phobius"/>
    </source>
</evidence>
<dbReference type="GO" id="GO:0016024">
    <property type="term" value="P:CDP-diacylglycerol biosynthetic process"/>
    <property type="evidence" value="ECO:0007669"/>
    <property type="project" value="TreeGrafter"/>
</dbReference>
<evidence type="ECO:0000256" key="2">
    <source>
        <dbReference type="ARBA" id="ARBA00004651"/>
    </source>
</evidence>
<keyword evidence="10" id="KW-0808">Transferase</keyword>
<proteinExistence type="inferred from homology"/>
<keyword evidence="16" id="KW-0594">Phospholipid biosynthesis</keyword>
<evidence type="ECO:0000256" key="16">
    <source>
        <dbReference type="ARBA" id="ARBA00023209"/>
    </source>
</evidence>
<keyword evidence="11 24" id="KW-0812">Transmembrane</keyword>
<keyword evidence="14" id="KW-0443">Lipid metabolism</keyword>
<evidence type="ECO:0000256" key="9">
    <source>
        <dbReference type="ARBA" id="ARBA00022516"/>
    </source>
</evidence>
<accession>A0A809QZJ9</accession>
<comment type="catalytic activity">
    <reaction evidence="1">
        <text>a 1,2-diacyl-sn-glycero-3-phosphate + CTP + H(+) = a CDP-1,2-diacyl-sn-glycerol + diphosphate</text>
        <dbReference type="Rhea" id="RHEA:16229"/>
        <dbReference type="ChEBI" id="CHEBI:15378"/>
        <dbReference type="ChEBI" id="CHEBI:33019"/>
        <dbReference type="ChEBI" id="CHEBI:37563"/>
        <dbReference type="ChEBI" id="CHEBI:58332"/>
        <dbReference type="ChEBI" id="CHEBI:58608"/>
        <dbReference type="EC" id="2.7.7.41"/>
    </reaction>
</comment>
<dbReference type="GO" id="GO:0005886">
    <property type="term" value="C:plasma membrane"/>
    <property type="evidence" value="ECO:0007669"/>
    <property type="project" value="UniProtKB-SubCell"/>
</dbReference>
<dbReference type="EMBL" id="AP021857">
    <property type="protein sequence ID" value="BBO20833.1"/>
    <property type="molecule type" value="Genomic_DNA"/>
</dbReference>
<dbReference type="KEGG" id="ddz:DSYM_15320"/>
<keyword evidence="8" id="KW-1003">Cell membrane</keyword>
<keyword evidence="15 24" id="KW-0472">Membrane</keyword>
<dbReference type="AlphaFoldDB" id="A0A809QZJ9"/>
<comment type="pathway">
    <text evidence="4">Lipid metabolism.</text>
</comment>
<evidence type="ECO:0000256" key="20">
    <source>
        <dbReference type="ARBA" id="ARBA00032253"/>
    </source>
</evidence>
<evidence type="ECO:0000256" key="6">
    <source>
        <dbReference type="ARBA" id="ARBA00012487"/>
    </source>
</evidence>
<reference evidence="25" key="1">
    <citation type="journal article" name="DNA Res.">
        <title>The physiological potential of anammox bacteria as revealed by their core genome structure.</title>
        <authorList>
            <person name="Okubo T."/>
            <person name="Toyoda A."/>
            <person name="Fukuhara K."/>
            <person name="Uchiyama I."/>
            <person name="Harigaya Y."/>
            <person name="Kuroiwa M."/>
            <person name="Suzuki T."/>
            <person name="Murakami Y."/>
            <person name="Suwa Y."/>
            <person name="Takami H."/>
        </authorList>
    </citation>
    <scope>NUCLEOTIDE SEQUENCE</scope>
    <source>
        <strain evidence="25">317325-3</strain>
    </source>
</reference>
<evidence type="ECO:0000256" key="22">
    <source>
        <dbReference type="ARBA" id="ARBA00032743"/>
    </source>
</evidence>
<evidence type="ECO:0000256" key="5">
    <source>
        <dbReference type="ARBA" id="ARBA00010185"/>
    </source>
</evidence>
<evidence type="ECO:0000256" key="10">
    <source>
        <dbReference type="ARBA" id="ARBA00022679"/>
    </source>
</evidence>
<evidence type="ECO:0000256" key="19">
    <source>
        <dbReference type="ARBA" id="ARBA00031825"/>
    </source>
</evidence>
<keyword evidence="12" id="KW-0548">Nucleotidyltransferase</keyword>
<evidence type="ECO:0000256" key="1">
    <source>
        <dbReference type="ARBA" id="ARBA00001698"/>
    </source>
</evidence>
<feature type="transmembrane region" description="Helical" evidence="24">
    <location>
        <begin position="85"/>
        <end position="105"/>
    </location>
</feature>
<gene>
    <name evidence="25" type="ORF">DSYM_15320</name>
</gene>
<evidence type="ECO:0000256" key="15">
    <source>
        <dbReference type="ARBA" id="ARBA00023136"/>
    </source>
</evidence>
<feature type="transmembrane region" description="Helical" evidence="24">
    <location>
        <begin position="182"/>
        <end position="203"/>
    </location>
</feature>
<evidence type="ECO:0000313" key="26">
    <source>
        <dbReference type="Proteomes" id="UP000662914"/>
    </source>
</evidence>
<name>A0A809QZJ9_9PROT</name>
<evidence type="ECO:0000256" key="23">
    <source>
        <dbReference type="ARBA" id="ARBA00033406"/>
    </source>
</evidence>
<evidence type="ECO:0000256" key="7">
    <source>
        <dbReference type="ARBA" id="ARBA00019373"/>
    </source>
</evidence>
<feature type="transmembrane region" description="Helical" evidence="24">
    <location>
        <begin position="56"/>
        <end position="73"/>
    </location>
</feature>
<protein>
    <recommendedName>
        <fullName evidence="7">Phosphatidate cytidylyltransferase</fullName>
        <ecNumber evidence="6">2.7.7.41</ecNumber>
    </recommendedName>
    <alternativeName>
        <fullName evidence="20">CDP-DAG synthase</fullName>
    </alternativeName>
    <alternativeName>
        <fullName evidence="22">CDP-DG synthase</fullName>
    </alternativeName>
    <alternativeName>
        <fullName evidence="18">CDP-diacylglycerol synthase</fullName>
    </alternativeName>
    <alternativeName>
        <fullName evidence="21">CDP-diglyceride pyrophosphorylase</fullName>
    </alternativeName>
    <alternativeName>
        <fullName evidence="23">CDP-diglyceride synthase</fullName>
    </alternativeName>
    <alternativeName>
        <fullName evidence="19">CTP:phosphatidate cytidylyltransferase</fullName>
    </alternativeName>
</protein>
<feature type="transmembrane region" description="Helical" evidence="24">
    <location>
        <begin position="28"/>
        <end position="44"/>
    </location>
</feature>
<evidence type="ECO:0000256" key="13">
    <source>
        <dbReference type="ARBA" id="ARBA00022989"/>
    </source>
</evidence>
<evidence type="ECO:0000313" key="25">
    <source>
        <dbReference type="EMBL" id="BBO20833.1"/>
    </source>
</evidence>
<feature type="transmembrane region" description="Helical" evidence="24">
    <location>
        <begin position="117"/>
        <end position="135"/>
    </location>
</feature>
<evidence type="ECO:0000256" key="3">
    <source>
        <dbReference type="ARBA" id="ARBA00005119"/>
    </source>
</evidence>
<feature type="transmembrane region" description="Helical" evidence="24">
    <location>
        <begin position="141"/>
        <end position="161"/>
    </location>
</feature>
<evidence type="ECO:0000256" key="17">
    <source>
        <dbReference type="ARBA" id="ARBA00023264"/>
    </source>
</evidence>
<evidence type="ECO:0000256" key="8">
    <source>
        <dbReference type="ARBA" id="ARBA00022475"/>
    </source>
</evidence>
<evidence type="ECO:0000256" key="11">
    <source>
        <dbReference type="ARBA" id="ARBA00022692"/>
    </source>
</evidence>
<comment type="similarity">
    <text evidence="5">Belongs to the CDS family.</text>
</comment>
<evidence type="ECO:0000256" key="12">
    <source>
        <dbReference type="ARBA" id="ARBA00022695"/>
    </source>
</evidence>
<evidence type="ECO:0000256" key="18">
    <source>
        <dbReference type="ARBA" id="ARBA00029893"/>
    </source>
</evidence>
<evidence type="ECO:0000256" key="4">
    <source>
        <dbReference type="ARBA" id="ARBA00005189"/>
    </source>
</evidence>